<sequence length="294" mass="31313">MQVDPSPSVAAELWPQMSSTASVDPTFPSGAAAASSIYHPRPQLAHQFSNKRSRPVSPLYEAEEFDLNQPSPKRPHVPTTPNSERSFVQSASSLRLSSPQSYPDEISIGPIGGYDSRGRQQYNTSFAPAIGSSLANGSDSFMSMDSLSAGGSGAGEGNKMDVSSSLESHNWNAHRGGSLPPSLYMSGTPASTPHHSPRLSSRVALPGSSSSFGSHSSAAYKQAIDSALVDPRSNPLAHLPYPTSSLTFDQPPTVERRPLQPPPPRSPNMFSMGPKPDCQKCEAGMPGHYSHWAR</sequence>
<feature type="compositionally biased region" description="Low complexity" evidence="1">
    <location>
        <begin position="86"/>
        <end position="101"/>
    </location>
</feature>
<dbReference type="AlphaFoldDB" id="A0A0F7SF26"/>
<name>A0A0F7SF26_PHARH</name>
<feature type="region of interest" description="Disordered" evidence="1">
    <location>
        <begin position="63"/>
        <end position="114"/>
    </location>
</feature>
<proteinExistence type="predicted"/>
<feature type="region of interest" description="Disordered" evidence="1">
    <location>
        <begin position="147"/>
        <end position="215"/>
    </location>
</feature>
<dbReference type="EMBL" id="LN483167">
    <property type="protein sequence ID" value="CDZ97291.1"/>
    <property type="molecule type" value="Genomic_DNA"/>
</dbReference>
<protein>
    <submittedName>
        <fullName evidence="2">Uncharacterized protein</fullName>
    </submittedName>
</protein>
<organism evidence="2">
    <name type="scientific">Phaffia rhodozyma</name>
    <name type="common">Yeast</name>
    <name type="synonym">Xanthophyllomyces dendrorhous</name>
    <dbReference type="NCBI Taxonomy" id="264483"/>
    <lineage>
        <taxon>Eukaryota</taxon>
        <taxon>Fungi</taxon>
        <taxon>Dikarya</taxon>
        <taxon>Basidiomycota</taxon>
        <taxon>Agaricomycotina</taxon>
        <taxon>Tremellomycetes</taxon>
        <taxon>Cystofilobasidiales</taxon>
        <taxon>Mrakiaceae</taxon>
        <taxon>Phaffia</taxon>
    </lineage>
</organism>
<evidence type="ECO:0000256" key="1">
    <source>
        <dbReference type="SAM" id="MobiDB-lite"/>
    </source>
</evidence>
<reference evidence="2" key="1">
    <citation type="submission" date="2014-08" db="EMBL/GenBank/DDBJ databases">
        <authorList>
            <person name="Sharma Rahul"/>
            <person name="Thines Marco"/>
        </authorList>
    </citation>
    <scope>NUCLEOTIDE SEQUENCE</scope>
</reference>
<accession>A0A0F7SF26</accession>
<feature type="compositionally biased region" description="Polar residues" evidence="1">
    <location>
        <begin position="161"/>
        <end position="171"/>
    </location>
</feature>
<feature type="region of interest" description="Disordered" evidence="1">
    <location>
        <begin position="235"/>
        <end position="279"/>
    </location>
</feature>
<evidence type="ECO:0000313" key="2">
    <source>
        <dbReference type="EMBL" id="CDZ97291.1"/>
    </source>
</evidence>